<dbReference type="Pfam" id="PF01026">
    <property type="entry name" value="TatD_DNase"/>
    <property type="match status" value="1"/>
</dbReference>
<evidence type="ECO:0000313" key="2">
    <source>
        <dbReference type="EMBL" id="SPZ84754.1"/>
    </source>
</evidence>
<organism evidence="2 3">
    <name type="scientific">Sphingobacterium multivorum</name>
    <dbReference type="NCBI Taxonomy" id="28454"/>
    <lineage>
        <taxon>Bacteria</taxon>
        <taxon>Pseudomonadati</taxon>
        <taxon>Bacteroidota</taxon>
        <taxon>Sphingobacteriia</taxon>
        <taxon>Sphingobacteriales</taxon>
        <taxon>Sphingobacteriaceae</taxon>
        <taxon>Sphingobacterium</taxon>
    </lineage>
</organism>
<dbReference type="EC" id="3.1.21.-" evidence="2"/>
<evidence type="ECO:0000256" key="1">
    <source>
        <dbReference type="PIRSR" id="PIRSR005902-1"/>
    </source>
</evidence>
<keyword evidence="1" id="KW-0479">Metal-binding</keyword>
<dbReference type="PANTHER" id="PTHR46124">
    <property type="entry name" value="D-AMINOACYL-TRNA DEACYLASE"/>
    <property type="match status" value="1"/>
</dbReference>
<gene>
    <name evidence="2" type="primary">yjjV</name>
    <name evidence="2" type="ORF">NCTC11343_01299</name>
</gene>
<dbReference type="PIRSF" id="PIRSF005902">
    <property type="entry name" value="DNase_TatD"/>
    <property type="match status" value="1"/>
</dbReference>
<dbReference type="GO" id="GO:0046872">
    <property type="term" value="F:metal ion binding"/>
    <property type="evidence" value="ECO:0007669"/>
    <property type="project" value="UniProtKB-KW"/>
</dbReference>
<dbReference type="PANTHER" id="PTHR46124:SF2">
    <property type="entry name" value="D-AMINOACYL-TRNA DEACYLASE"/>
    <property type="match status" value="1"/>
</dbReference>
<name>A0A2X2ITX7_SPHMU</name>
<feature type="binding site" evidence="1">
    <location>
        <position position="135"/>
    </location>
    <ligand>
        <name>a divalent metal cation</name>
        <dbReference type="ChEBI" id="CHEBI:60240"/>
        <label>2</label>
    </ligand>
</feature>
<keyword evidence="2" id="KW-0378">Hydrolase</keyword>
<dbReference type="SUPFAM" id="SSF51556">
    <property type="entry name" value="Metallo-dependent hydrolases"/>
    <property type="match status" value="1"/>
</dbReference>
<dbReference type="AlphaFoldDB" id="A0A2X2ITX7"/>
<accession>A0A2X2ITX7</accession>
<sequence length="221" mass="25375">MVPQVPYIDLHTHRNYPIKERAILSVKNIALNHAEEITETDCSIGLHPWYIDGNSELALALMKGGLKQAQVLAIGECGLDKNIAIPLIQQLQVFDRQVQLAQVYRKPLIIHCVRAFQEIVSCLKKVNFNEAVVFHSYRKNWTLARQLIDQGYYLSIGGHCLNGSQDELLENISLSQLFLETDTDTTVEITTLYQYVARIRSIELEELKRALYQNYKKVFNK</sequence>
<reference evidence="2 3" key="1">
    <citation type="submission" date="2018-06" db="EMBL/GenBank/DDBJ databases">
        <authorList>
            <consortium name="Pathogen Informatics"/>
            <person name="Doyle S."/>
        </authorList>
    </citation>
    <scope>NUCLEOTIDE SEQUENCE [LARGE SCALE GENOMIC DNA]</scope>
    <source>
        <strain evidence="2 3">NCTC11343</strain>
    </source>
</reference>
<feature type="binding site" evidence="1">
    <location>
        <position position="111"/>
    </location>
    <ligand>
        <name>a divalent metal cation</name>
        <dbReference type="ChEBI" id="CHEBI:60240"/>
        <label>2</label>
    </ligand>
</feature>
<feature type="binding site" evidence="1">
    <location>
        <position position="182"/>
    </location>
    <ligand>
        <name>a divalent metal cation</name>
        <dbReference type="ChEBI" id="CHEBI:60240"/>
        <label>1</label>
    </ligand>
</feature>
<evidence type="ECO:0000313" key="3">
    <source>
        <dbReference type="Proteomes" id="UP000251241"/>
    </source>
</evidence>
<dbReference type="InterPro" id="IPR001130">
    <property type="entry name" value="TatD-like"/>
</dbReference>
<dbReference type="EMBL" id="UAUU01000003">
    <property type="protein sequence ID" value="SPZ84754.1"/>
    <property type="molecule type" value="Genomic_DNA"/>
</dbReference>
<dbReference type="Gene3D" id="3.20.20.140">
    <property type="entry name" value="Metal-dependent hydrolases"/>
    <property type="match status" value="1"/>
</dbReference>
<dbReference type="GeneID" id="97180730"/>
<proteinExistence type="predicted"/>
<protein>
    <submittedName>
        <fullName evidence="2">Uncharacterized deoxyribonuclease YjjV</fullName>
        <ecNumber evidence="2">3.1.21.-</ecNumber>
    </submittedName>
</protein>
<dbReference type="Proteomes" id="UP000251241">
    <property type="component" value="Unassembled WGS sequence"/>
</dbReference>
<dbReference type="InterPro" id="IPR032466">
    <property type="entry name" value="Metal_Hydrolase"/>
</dbReference>
<dbReference type="GO" id="GO:0016788">
    <property type="term" value="F:hydrolase activity, acting on ester bonds"/>
    <property type="evidence" value="ECO:0007669"/>
    <property type="project" value="InterPro"/>
</dbReference>
<feature type="binding site" evidence="1">
    <location>
        <position position="76"/>
    </location>
    <ligand>
        <name>a divalent metal cation</name>
        <dbReference type="ChEBI" id="CHEBI:60240"/>
        <label>1</label>
    </ligand>
</feature>
<dbReference type="RefSeq" id="WP_172462335.1">
    <property type="nucleotide sequence ID" value="NZ_CP069793.1"/>
</dbReference>